<evidence type="ECO:0000313" key="3">
    <source>
        <dbReference type="RefSeq" id="XP_021850586.1"/>
    </source>
</evidence>
<dbReference type="PANTHER" id="PTHR31672:SF13">
    <property type="entry name" value="F-BOX PROTEIN CPR30-LIKE"/>
    <property type="match status" value="1"/>
</dbReference>
<dbReference type="InterPro" id="IPR050796">
    <property type="entry name" value="SCF_F-box_component"/>
</dbReference>
<dbReference type="SUPFAM" id="SSF81383">
    <property type="entry name" value="F-box domain"/>
    <property type="match status" value="1"/>
</dbReference>
<dbReference type="CDD" id="cd22157">
    <property type="entry name" value="F-box_AtFBW1-like"/>
    <property type="match status" value="1"/>
</dbReference>
<dbReference type="AlphaFoldDB" id="A0A9R0JXB8"/>
<accession>A0A9R0JXB8</accession>
<dbReference type="NCBIfam" id="TIGR01640">
    <property type="entry name" value="F_box_assoc_1"/>
    <property type="match status" value="1"/>
</dbReference>
<dbReference type="GeneID" id="110790135"/>
<evidence type="ECO:0000313" key="2">
    <source>
        <dbReference type="Proteomes" id="UP000813463"/>
    </source>
</evidence>
<gene>
    <name evidence="3" type="primary">LOC110790135</name>
</gene>
<sequence>MRVRKLRAPLPENKYLTPDLWSEVLLRSPPKTLLRFRCVCKLWCSLIDSPDFISMHLKTYKNNQLLSTEHVPKTCFDSVFVIRRSDTTTRKVAQLVKDSESSMISECAMIDGLMLMGCYSSNDSNSKDLSLWNPSIRKLIPIPLCPLKINNFVAVEYHLGFAPLSKDYKVVVFELGDLNLNASKLSVAIAIYSVRDRLWRMKPNWSDFPKWCLELMQARDGAVFSQGAFYWRPYYQYLKCLGEESNTHLLSFDVESEEFSFLKLPDIGEEMRKFIFLLGGSLALFGISKSEACIWVMEKSCGKDPWRQFSSGDSDTDTYESLNRCSMHNLHFSHIGNTDVLLIHYFNKLMFYNITSHQVQHRKHFRCLHMDIYVESLVLHKV</sequence>
<dbReference type="InterPro" id="IPR001810">
    <property type="entry name" value="F-box_dom"/>
</dbReference>
<protein>
    <submittedName>
        <fullName evidence="3">F-box protein At3g10240</fullName>
    </submittedName>
</protein>
<dbReference type="InterPro" id="IPR017451">
    <property type="entry name" value="F-box-assoc_interact_dom"/>
</dbReference>
<dbReference type="OrthoDB" id="1691523at2759"/>
<dbReference type="Proteomes" id="UP000813463">
    <property type="component" value="Chromosome 5"/>
</dbReference>
<evidence type="ECO:0000259" key="1">
    <source>
        <dbReference type="SMART" id="SM00256"/>
    </source>
</evidence>
<dbReference type="RefSeq" id="XP_021850586.1">
    <property type="nucleotide sequence ID" value="XM_021994894.2"/>
</dbReference>
<keyword evidence="2" id="KW-1185">Reference proteome</keyword>
<organism evidence="2 3">
    <name type="scientific">Spinacia oleracea</name>
    <name type="common">Spinach</name>
    <dbReference type="NCBI Taxonomy" id="3562"/>
    <lineage>
        <taxon>Eukaryota</taxon>
        <taxon>Viridiplantae</taxon>
        <taxon>Streptophyta</taxon>
        <taxon>Embryophyta</taxon>
        <taxon>Tracheophyta</taxon>
        <taxon>Spermatophyta</taxon>
        <taxon>Magnoliopsida</taxon>
        <taxon>eudicotyledons</taxon>
        <taxon>Gunneridae</taxon>
        <taxon>Pentapetalae</taxon>
        <taxon>Caryophyllales</taxon>
        <taxon>Chenopodiaceae</taxon>
        <taxon>Chenopodioideae</taxon>
        <taxon>Anserineae</taxon>
        <taxon>Spinacia</taxon>
    </lineage>
</organism>
<dbReference type="PANTHER" id="PTHR31672">
    <property type="entry name" value="BNACNNG10540D PROTEIN"/>
    <property type="match status" value="1"/>
</dbReference>
<name>A0A9R0JXB8_SPIOL</name>
<reference evidence="3" key="2">
    <citation type="submission" date="2025-08" db="UniProtKB">
        <authorList>
            <consortium name="RefSeq"/>
        </authorList>
    </citation>
    <scope>IDENTIFICATION</scope>
    <source>
        <tissue evidence="3">Leaf</tissue>
    </source>
</reference>
<feature type="domain" description="F-box" evidence="1">
    <location>
        <begin position="16"/>
        <end position="56"/>
    </location>
</feature>
<dbReference type="InterPro" id="IPR036047">
    <property type="entry name" value="F-box-like_dom_sf"/>
</dbReference>
<dbReference type="Pfam" id="PF08268">
    <property type="entry name" value="FBA_3"/>
    <property type="match status" value="1"/>
</dbReference>
<dbReference type="KEGG" id="soe:110790135"/>
<dbReference type="SMART" id="SM00256">
    <property type="entry name" value="FBOX"/>
    <property type="match status" value="1"/>
</dbReference>
<reference evidence="2" key="1">
    <citation type="journal article" date="2021" name="Nat. Commun.">
        <title>Genomic analyses provide insights into spinach domestication and the genetic basis of agronomic traits.</title>
        <authorList>
            <person name="Cai X."/>
            <person name="Sun X."/>
            <person name="Xu C."/>
            <person name="Sun H."/>
            <person name="Wang X."/>
            <person name="Ge C."/>
            <person name="Zhang Z."/>
            <person name="Wang Q."/>
            <person name="Fei Z."/>
            <person name="Jiao C."/>
            <person name="Wang Q."/>
        </authorList>
    </citation>
    <scope>NUCLEOTIDE SEQUENCE [LARGE SCALE GENOMIC DNA]</scope>
    <source>
        <strain evidence="2">cv. Varoflay</strain>
    </source>
</reference>
<dbReference type="Pfam" id="PF00646">
    <property type="entry name" value="F-box"/>
    <property type="match status" value="1"/>
</dbReference>
<proteinExistence type="predicted"/>
<dbReference type="Gene3D" id="1.20.1280.50">
    <property type="match status" value="1"/>
</dbReference>
<dbReference type="InterPro" id="IPR013187">
    <property type="entry name" value="F-box-assoc_dom_typ3"/>
</dbReference>